<evidence type="ECO:0000313" key="1">
    <source>
        <dbReference type="EMBL" id="KAI4537308.1"/>
    </source>
</evidence>
<keyword evidence="2" id="KW-1185">Reference proteome</keyword>
<protein>
    <submittedName>
        <fullName evidence="1">Uncharacterized protein</fullName>
    </submittedName>
</protein>
<dbReference type="Proteomes" id="UP001214576">
    <property type="component" value="Unassembled WGS sequence"/>
</dbReference>
<dbReference type="EMBL" id="JAKZEL010000014">
    <property type="protein sequence ID" value="KAI4537308.1"/>
    <property type="molecule type" value="Genomic_DNA"/>
</dbReference>
<organism evidence="1 2">
    <name type="scientific">Ovis ammon polii</name>
    <dbReference type="NCBI Taxonomy" id="230172"/>
    <lineage>
        <taxon>Eukaryota</taxon>
        <taxon>Metazoa</taxon>
        <taxon>Chordata</taxon>
        <taxon>Craniata</taxon>
        <taxon>Vertebrata</taxon>
        <taxon>Euteleostomi</taxon>
        <taxon>Mammalia</taxon>
        <taxon>Eutheria</taxon>
        <taxon>Laurasiatheria</taxon>
        <taxon>Artiodactyla</taxon>
        <taxon>Ruminantia</taxon>
        <taxon>Pecora</taxon>
        <taxon>Bovidae</taxon>
        <taxon>Caprinae</taxon>
        <taxon>Ovis</taxon>
    </lineage>
</organism>
<name>A0AAD4U0J7_OVIAM</name>
<accession>A0AAD4U0J7</accession>
<dbReference type="AlphaFoldDB" id="A0AAD4U0J7"/>
<comment type="caution">
    <text evidence="1">The sequence shown here is derived from an EMBL/GenBank/DDBJ whole genome shotgun (WGS) entry which is preliminary data.</text>
</comment>
<gene>
    <name evidence="1" type="ORF">MG293_012171</name>
</gene>
<sequence length="138" mass="15193">MKARDKRGIPTTVLSCGQLTVNTAAPKGRFEIGFGIQKAIKCGVERGKAFFPAYVINNSSQEKIFHSYRICDNAERRSSLIVFTYSYAVFLYHQVTTCVKVGEFSYCASIEGKSSSSGAIEKVKGCLAFVDFKSNDCC</sequence>
<proteinExistence type="predicted"/>
<reference evidence="1" key="1">
    <citation type="submission" date="2022-03" db="EMBL/GenBank/DDBJ databases">
        <title>Genomic analyses of argali, domestic sheep and their hybrids provide insights into chromosomal evolution, heterosis and genetic basis of agronomic traits.</title>
        <authorList>
            <person name="Li M."/>
        </authorList>
    </citation>
    <scope>NUCLEOTIDE SEQUENCE</scope>
    <source>
        <strain evidence="1">CAU-MHL-2022a</strain>
        <tissue evidence="1">Skin</tissue>
    </source>
</reference>
<evidence type="ECO:0000313" key="2">
    <source>
        <dbReference type="Proteomes" id="UP001214576"/>
    </source>
</evidence>